<proteinExistence type="predicted"/>
<dbReference type="Proteomes" id="UP000610960">
    <property type="component" value="Unassembled WGS sequence"/>
</dbReference>
<dbReference type="PANTHER" id="PTHR23091:SF4">
    <property type="entry name" value="N-TERMINAL AMINO-ACID N(ALPHA)-ACETYLTRANSFERASE NATA"/>
    <property type="match status" value="1"/>
</dbReference>
<name>A0A830GTA8_9CREN</name>
<reference evidence="5" key="1">
    <citation type="journal article" date="2014" name="Int. J. Syst. Evol. Microbiol.">
        <title>Complete genome sequence of Corynebacterium casei LMG S-19264T (=DSM 44701T), isolated from a smear-ripened cheese.</title>
        <authorList>
            <consortium name="US DOE Joint Genome Institute (JGI-PGF)"/>
            <person name="Walter F."/>
            <person name="Albersmeier A."/>
            <person name="Kalinowski J."/>
            <person name="Ruckert C."/>
        </authorList>
    </citation>
    <scope>NUCLEOTIDE SEQUENCE</scope>
    <source>
        <strain evidence="5">JCM 10088</strain>
    </source>
</reference>
<sequence length="217" mass="23962">MISLARCGEEDAGKVEELERLIFKPSEQYTMSFIAWLCRSCSRFSFIAYDDGRPVGYIISCVDAPGQGHVVAVGLLREYRGRGLGRQLMCASMCSLSNVERLVLEVRVSNEVAQSLYRSLGFHVADQLKSYYSDGEDAYYMVMEDEARRRALKACGCGEEGGLEGLGKGKDGGKEGSRVGSKEGRSWWRRGAREERGGEDEWEGEGDEGEGGVGRNI</sequence>
<dbReference type="InterPro" id="IPR016181">
    <property type="entry name" value="Acyl_CoA_acyltransferase"/>
</dbReference>
<dbReference type="RefSeq" id="WP_229657595.1">
    <property type="nucleotide sequence ID" value="NZ_BMNL01000001.1"/>
</dbReference>
<protein>
    <recommendedName>
        <fullName evidence="4">N-acetyltransferase domain-containing protein</fullName>
    </recommendedName>
</protein>
<organism evidence="5 6">
    <name type="scientific">Thermocladium modestius</name>
    <dbReference type="NCBI Taxonomy" id="62609"/>
    <lineage>
        <taxon>Archaea</taxon>
        <taxon>Thermoproteota</taxon>
        <taxon>Thermoprotei</taxon>
        <taxon>Thermoproteales</taxon>
        <taxon>Thermoproteaceae</taxon>
        <taxon>Thermocladium</taxon>
    </lineage>
</organism>
<evidence type="ECO:0000259" key="4">
    <source>
        <dbReference type="PROSITE" id="PS51186"/>
    </source>
</evidence>
<dbReference type="PANTHER" id="PTHR23091">
    <property type="entry name" value="N-TERMINAL ACETYLTRANSFERASE"/>
    <property type="match status" value="1"/>
</dbReference>
<dbReference type="SUPFAM" id="SSF55729">
    <property type="entry name" value="Acyl-CoA N-acyltransferases (Nat)"/>
    <property type="match status" value="1"/>
</dbReference>
<dbReference type="AlphaFoldDB" id="A0A830GTA8"/>
<feature type="compositionally biased region" description="Acidic residues" evidence="3">
    <location>
        <begin position="197"/>
        <end position="210"/>
    </location>
</feature>
<feature type="compositionally biased region" description="Basic and acidic residues" evidence="3">
    <location>
        <begin position="167"/>
        <end position="196"/>
    </location>
</feature>
<dbReference type="GO" id="GO:0031415">
    <property type="term" value="C:NatA complex"/>
    <property type="evidence" value="ECO:0007669"/>
    <property type="project" value="InterPro"/>
</dbReference>
<evidence type="ECO:0000313" key="6">
    <source>
        <dbReference type="Proteomes" id="UP000610960"/>
    </source>
</evidence>
<feature type="domain" description="N-acetyltransferase" evidence="4">
    <location>
        <begin position="2"/>
        <end position="146"/>
    </location>
</feature>
<dbReference type="InterPro" id="IPR045047">
    <property type="entry name" value="Ard1-like"/>
</dbReference>
<feature type="region of interest" description="Disordered" evidence="3">
    <location>
        <begin position="165"/>
        <end position="217"/>
    </location>
</feature>
<accession>A0A830GTA8</accession>
<evidence type="ECO:0000256" key="1">
    <source>
        <dbReference type="ARBA" id="ARBA00022679"/>
    </source>
</evidence>
<evidence type="ECO:0000256" key="2">
    <source>
        <dbReference type="ARBA" id="ARBA00023315"/>
    </source>
</evidence>
<gene>
    <name evidence="5" type="ORF">GCM10007981_00580</name>
</gene>
<keyword evidence="6" id="KW-1185">Reference proteome</keyword>
<dbReference type="Pfam" id="PF00583">
    <property type="entry name" value="Acetyltransf_1"/>
    <property type="match status" value="1"/>
</dbReference>
<dbReference type="EMBL" id="BMNL01000001">
    <property type="protein sequence ID" value="GGP18934.1"/>
    <property type="molecule type" value="Genomic_DNA"/>
</dbReference>
<keyword evidence="2" id="KW-0012">Acyltransferase</keyword>
<reference evidence="5" key="2">
    <citation type="submission" date="2020-09" db="EMBL/GenBank/DDBJ databases">
        <authorList>
            <person name="Sun Q."/>
            <person name="Ohkuma M."/>
        </authorList>
    </citation>
    <scope>NUCLEOTIDE SEQUENCE</scope>
    <source>
        <strain evidence="5">JCM 10088</strain>
    </source>
</reference>
<comment type="caution">
    <text evidence="5">The sequence shown here is derived from an EMBL/GenBank/DDBJ whole genome shotgun (WGS) entry which is preliminary data.</text>
</comment>
<dbReference type="GO" id="GO:0004596">
    <property type="term" value="F:protein-N-terminal amino-acid acetyltransferase activity"/>
    <property type="evidence" value="ECO:0007669"/>
    <property type="project" value="InterPro"/>
</dbReference>
<evidence type="ECO:0000313" key="5">
    <source>
        <dbReference type="EMBL" id="GGP18934.1"/>
    </source>
</evidence>
<dbReference type="CDD" id="cd04301">
    <property type="entry name" value="NAT_SF"/>
    <property type="match status" value="1"/>
</dbReference>
<keyword evidence="1" id="KW-0808">Transferase</keyword>
<dbReference type="Gene3D" id="3.40.630.30">
    <property type="match status" value="1"/>
</dbReference>
<dbReference type="InterPro" id="IPR000182">
    <property type="entry name" value="GNAT_dom"/>
</dbReference>
<evidence type="ECO:0000256" key="3">
    <source>
        <dbReference type="SAM" id="MobiDB-lite"/>
    </source>
</evidence>
<dbReference type="PROSITE" id="PS51186">
    <property type="entry name" value="GNAT"/>
    <property type="match status" value="1"/>
</dbReference>